<evidence type="ECO:0000313" key="12">
    <source>
        <dbReference type="EMBL" id="MEJ8567056.1"/>
    </source>
</evidence>
<comment type="cofactor">
    <cofactor evidence="2 11">
        <name>Mg(2+)</name>
        <dbReference type="ChEBI" id="CHEBI:18420"/>
    </cofactor>
</comment>
<reference evidence="12 13" key="1">
    <citation type="submission" date="2024-02" db="EMBL/GenBank/DDBJ databases">
        <title>A novel Wenzhouxiangellaceae bacterium, isolated from coastal sediments.</title>
        <authorList>
            <person name="Du Z.-J."/>
            <person name="Ye Y.-Q."/>
            <person name="Zhang X.-Y."/>
        </authorList>
    </citation>
    <scope>NUCLEOTIDE SEQUENCE [LARGE SCALE GENOMIC DNA]</scope>
    <source>
        <strain evidence="12 13">CH-27</strain>
    </source>
</reference>
<comment type="catalytic activity">
    <reaction evidence="1">
        <text>a myo-inositol phosphate + H2O = myo-inositol + phosphate</text>
        <dbReference type="Rhea" id="RHEA:24056"/>
        <dbReference type="ChEBI" id="CHEBI:15377"/>
        <dbReference type="ChEBI" id="CHEBI:17268"/>
        <dbReference type="ChEBI" id="CHEBI:43474"/>
        <dbReference type="ChEBI" id="CHEBI:84139"/>
        <dbReference type="EC" id="3.1.3.25"/>
    </reaction>
</comment>
<keyword evidence="8 11" id="KW-0460">Magnesium</keyword>
<dbReference type="RefSeq" id="WP_354694375.1">
    <property type="nucleotide sequence ID" value="NZ_JAZHOG010000003.1"/>
</dbReference>
<organism evidence="12 13">
    <name type="scientific">Elongatibacter sediminis</name>
    <dbReference type="NCBI Taxonomy" id="3119006"/>
    <lineage>
        <taxon>Bacteria</taxon>
        <taxon>Pseudomonadati</taxon>
        <taxon>Pseudomonadota</taxon>
        <taxon>Gammaproteobacteria</taxon>
        <taxon>Chromatiales</taxon>
        <taxon>Wenzhouxiangellaceae</taxon>
        <taxon>Elongatibacter</taxon>
    </lineage>
</organism>
<evidence type="ECO:0000256" key="10">
    <source>
        <dbReference type="ARBA" id="ARBA00030730"/>
    </source>
</evidence>
<dbReference type="SUPFAM" id="SSF56655">
    <property type="entry name" value="Carbohydrate phosphatase"/>
    <property type="match status" value="1"/>
</dbReference>
<evidence type="ECO:0000256" key="9">
    <source>
        <dbReference type="ARBA" id="ARBA00023884"/>
    </source>
</evidence>
<dbReference type="Pfam" id="PF00459">
    <property type="entry name" value="Inositol_P"/>
    <property type="match status" value="1"/>
</dbReference>
<keyword evidence="7" id="KW-0805">Transcription regulation</keyword>
<dbReference type="PANTHER" id="PTHR20854:SF4">
    <property type="entry name" value="INOSITOL-1-MONOPHOSPHATASE-RELATED"/>
    <property type="match status" value="1"/>
</dbReference>
<dbReference type="GO" id="GO:0007165">
    <property type="term" value="P:signal transduction"/>
    <property type="evidence" value="ECO:0007669"/>
    <property type="project" value="TreeGrafter"/>
</dbReference>
<dbReference type="GO" id="GO:0031564">
    <property type="term" value="P:transcription antitermination"/>
    <property type="evidence" value="ECO:0007669"/>
    <property type="project" value="UniProtKB-KW"/>
</dbReference>
<dbReference type="GO" id="GO:0008934">
    <property type="term" value="F:inositol monophosphate 1-phosphatase activity"/>
    <property type="evidence" value="ECO:0007669"/>
    <property type="project" value="TreeGrafter"/>
</dbReference>
<dbReference type="GO" id="GO:0006020">
    <property type="term" value="P:inositol metabolic process"/>
    <property type="evidence" value="ECO:0007669"/>
    <property type="project" value="TreeGrafter"/>
</dbReference>
<evidence type="ECO:0000256" key="7">
    <source>
        <dbReference type="ARBA" id="ARBA00022814"/>
    </source>
</evidence>
<evidence type="ECO:0000256" key="8">
    <source>
        <dbReference type="ARBA" id="ARBA00022842"/>
    </source>
</evidence>
<dbReference type="PANTHER" id="PTHR20854">
    <property type="entry name" value="INOSITOL MONOPHOSPHATASE"/>
    <property type="match status" value="1"/>
</dbReference>
<dbReference type="Gene3D" id="3.30.540.10">
    <property type="entry name" value="Fructose-1,6-Bisphosphatase, subunit A, domain 1"/>
    <property type="match status" value="1"/>
</dbReference>
<evidence type="ECO:0000256" key="2">
    <source>
        <dbReference type="ARBA" id="ARBA00001946"/>
    </source>
</evidence>
<name>A0AAW9RHS9_9GAMM</name>
<dbReference type="EMBL" id="JAZHOG010000003">
    <property type="protein sequence ID" value="MEJ8567056.1"/>
    <property type="molecule type" value="Genomic_DNA"/>
</dbReference>
<dbReference type="AlphaFoldDB" id="A0AAW9RHS9"/>
<evidence type="ECO:0000256" key="4">
    <source>
        <dbReference type="ARBA" id="ARBA00013106"/>
    </source>
</evidence>
<keyword evidence="7" id="KW-0889">Transcription antitermination</keyword>
<feature type="binding site" evidence="11">
    <location>
        <position position="84"/>
    </location>
    <ligand>
        <name>Mg(2+)</name>
        <dbReference type="ChEBI" id="CHEBI:18420"/>
        <label>1</label>
        <note>catalytic</note>
    </ligand>
</feature>
<feature type="binding site" evidence="11">
    <location>
        <position position="206"/>
    </location>
    <ligand>
        <name>Mg(2+)</name>
        <dbReference type="ChEBI" id="CHEBI:18420"/>
        <label>1</label>
        <note>catalytic</note>
    </ligand>
</feature>
<dbReference type="Gene3D" id="3.40.190.80">
    <property type="match status" value="1"/>
</dbReference>
<dbReference type="GO" id="GO:0046872">
    <property type="term" value="F:metal ion binding"/>
    <property type="evidence" value="ECO:0007669"/>
    <property type="project" value="UniProtKB-KW"/>
</dbReference>
<proteinExistence type="inferred from homology"/>
<dbReference type="EC" id="3.1.3.25" evidence="4"/>
<dbReference type="Proteomes" id="UP001359886">
    <property type="component" value="Unassembled WGS sequence"/>
</dbReference>
<evidence type="ECO:0000313" key="13">
    <source>
        <dbReference type="Proteomes" id="UP001359886"/>
    </source>
</evidence>
<keyword evidence="5 11" id="KW-0479">Metal-binding</keyword>
<feature type="binding site" evidence="11">
    <location>
        <position position="65"/>
    </location>
    <ligand>
        <name>Mg(2+)</name>
        <dbReference type="ChEBI" id="CHEBI:18420"/>
        <label>1</label>
        <note>catalytic</note>
    </ligand>
</feature>
<dbReference type="FunFam" id="3.30.540.10:FF:000003">
    <property type="entry name" value="Inositol-1-monophosphatase"/>
    <property type="match status" value="1"/>
</dbReference>
<feature type="binding site" evidence="11">
    <location>
        <position position="81"/>
    </location>
    <ligand>
        <name>Mg(2+)</name>
        <dbReference type="ChEBI" id="CHEBI:18420"/>
        <label>1</label>
        <note>catalytic</note>
    </ligand>
</feature>
<sequence length="257" mass="27686">MNAFVETALEAATAAAEVIRRYYRGEFEVEIKSDDSPVTVADRESERVIRECLLSAFPEHGFYGEETGRSAADADYLWLVDPIDGTKSFVAGYGMFSTQIALMHRGRLIAGVSSAPAHDEMAWAAMGEGAFLNGEPIRMRRCESIGDAAVSTGNIQSLAASARWACLGDILAAVNRTRGYGDYYHYHRLAAGQIDAVIESDVNILDIAALAVIVEEAGGRFTDLDGAPLTLETRSVLAATPALHADLLLRLNPENSS</sequence>
<evidence type="ECO:0000256" key="5">
    <source>
        <dbReference type="ARBA" id="ARBA00022723"/>
    </source>
</evidence>
<evidence type="ECO:0000256" key="11">
    <source>
        <dbReference type="PIRSR" id="PIRSR600760-2"/>
    </source>
</evidence>
<comment type="caution">
    <text evidence="12">The sequence shown here is derived from an EMBL/GenBank/DDBJ whole genome shotgun (WGS) entry which is preliminary data.</text>
</comment>
<evidence type="ECO:0000256" key="3">
    <source>
        <dbReference type="ARBA" id="ARBA00009759"/>
    </source>
</evidence>
<keyword evidence="13" id="KW-1185">Reference proteome</keyword>
<keyword evidence="6" id="KW-0378">Hydrolase</keyword>
<evidence type="ECO:0000256" key="6">
    <source>
        <dbReference type="ARBA" id="ARBA00022801"/>
    </source>
</evidence>
<feature type="binding site" evidence="11">
    <location>
        <position position="83"/>
    </location>
    <ligand>
        <name>Mg(2+)</name>
        <dbReference type="ChEBI" id="CHEBI:18420"/>
        <label>1</label>
        <note>catalytic</note>
    </ligand>
</feature>
<dbReference type="InterPro" id="IPR000760">
    <property type="entry name" value="Inositol_monophosphatase-like"/>
</dbReference>
<accession>A0AAW9RHS9</accession>
<protein>
    <recommendedName>
        <fullName evidence="9">Nus factor SuhB</fullName>
        <ecNumber evidence="4">3.1.3.25</ecNumber>
    </recommendedName>
    <alternativeName>
        <fullName evidence="10">Inositol-1-monophosphatase</fullName>
    </alternativeName>
</protein>
<comment type="similarity">
    <text evidence="3">Belongs to the inositol monophosphatase superfamily.</text>
</comment>
<dbReference type="PRINTS" id="PR00377">
    <property type="entry name" value="IMPHPHTASES"/>
</dbReference>
<gene>
    <name evidence="12" type="ORF">V3330_05415</name>
</gene>
<evidence type="ECO:0000256" key="1">
    <source>
        <dbReference type="ARBA" id="ARBA00001033"/>
    </source>
</evidence>
<keyword evidence="7" id="KW-0804">Transcription</keyword>